<evidence type="ECO:0000256" key="22">
    <source>
        <dbReference type="ARBA" id="ARBA00047826"/>
    </source>
</evidence>
<evidence type="ECO:0000256" key="14">
    <source>
        <dbReference type="ARBA" id="ARBA00023098"/>
    </source>
</evidence>
<comment type="subcellular location">
    <subcellularLocation>
        <location evidence="1">Endoplasmic reticulum membrane</location>
        <topology evidence="1">Multi-pass membrane protein</topology>
    </subcellularLocation>
</comment>
<name>A0A017S0Q4_ASPRC</name>
<dbReference type="PANTHER" id="PTHR21257">
    <property type="entry name" value="DELTA(14)-STEROL REDUCTASE"/>
    <property type="match status" value="1"/>
</dbReference>
<feature type="transmembrane region" description="Helical" evidence="23">
    <location>
        <begin position="381"/>
        <end position="398"/>
    </location>
</feature>
<keyword evidence="13 23" id="KW-0756">Sterol biosynthesis</keyword>
<dbReference type="AlphaFoldDB" id="A0A017S0Q4"/>
<evidence type="ECO:0000256" key="21">
    <source>
        <dbReference type="ARBA" id="ARBA00047795"/>
    </source>
</evidence>
<dbReference type="OrthoDB" id="5326588at2759"/>
<evidence type="ECO:0000256" key="13">
    <source>
        <dbReference type="ARBA" id="ARBA00023011"/>
    </source>
</evidence>
<keyword evidence="7" id="KW-0152">Cholesterol biosynthesis</keyword>
<feature type="transmembrane region" description="Helical" evidence="23">
    <location>
        <begin position="27"/>
        <end position="49"/>
    </location>
</feature>
<keyword evidence="9" id="KW-0521">NADP</keyword>
<evidence type="ECO:0000313" key="24">
    <source>
        <dbReference type="EMBL" id="EYE90517.1"/>
    </source>
</evidence>
<keyword evidence="12 23" id="KW-0560">Oxidoreductase</keyword>
<comment type="similarity">
    <text evidence="3 23">Belongs to the ERG4/ERG24 family.</text>
</comment>
<feature type="transmembrane region" description="Helical" evidence="23">
    <location>
        <begin position="155"/>
        <end position="176"/>
    </location>
</feature>
<evidence type="ECO:0000256" key="17">
    <source>
        <dbReference type="ARBA" id="ARBA00023221"/>
    </source>
</evidence>
<evidence type="ECO:0000256" key="2">
    <source>
        <dbReference type="ARBA" id="ARBA00004770"/>
    </source>
</evidence>
<feature type="transmembrane region" description="Helical" evidence="23">
    <location>
        <begin position="124"/>
        <end position="143"/>
    </location>
</feature>
<sequence length="450" mass="50907">MRKKHPQKVNTGLPEERYSSIQSPWLLSVRAAVLLFVAPLVTASFFITISQFEGSLSRLVTIGFKQGLLKIMIAHGLSLSLKPTIAYACYIALQAVLFQLLPGPINTSQRTPAGYLLTYRTNGLYAWAVTHAIYALLCWYGLLDPGFVIRNWNGIFVAMNLFGYLAVVFAYAKAYLRPSHPEDRKFSGSALHDLYAGIELNPRIGKTFDFKFFTNGRIGMITWTLIDISSIAYQHQTHGTVSSSLILVTTLQTIYTIDFFVNESWYLRTIDITHDHYGFYLIWGCFCFLPANYTLQAQYLAHYPTSPSTIYLAAIFSIGIAGYSLFRSVNNQKDCVRRSNGNCLIWGKPAQYITATYKTSDGVEHKSILLCSGWWACARHVNYVGDLLLSFSMCALVGTDKLLVWLYVIWMGGLLVHRCIRDEGRCKAKYGVAWDEYCRLVPWRLVPGVW</sequence>
<dbReference type="RefSeq" id="XP_040634207.1">
    <property type="nucleotide sequence ID" value="XM_040786752.1"/>
</dbReference>
<accession>A0A017S0Q4</accession>
<dbReference type="HOGENOM" id="CLU_015631_0_0_1"/>
<dbReference type="Proteomes" id="UP000019804">
    <property type="component" value="Unassembled WGS sequence"/>
</dbReference>
<evidence type="ECO:0000256" key="7">
    <source>
        <dbReference type="ARBA" id="ARBA00022778"/>
    </source>
</evidence>
<evidence type="ECO:0000256" key="1">
    <source>
        <dbReference type="ARBA" id="ARBA00004477"/>
    </source>
</evidence>
<evidence type="ECO:0000256" key="4">
    <source>
        <dbReference type="ARBA" id="ARBA00022516"/>
    </source>
</evidence>
<evidence type="ECO:0000256" key="19">
    <source>
        <dbReference type="ARBA" id="ARBA00039984"/>
    </source>
</evidence>
<evidence type="ECO:0000256" key="11">
    <source>
        <dbReference type="ARBA" id="ARBA00022989"/>
    </source>
</evidence>
<keyword evidence="11 23" id="KW-1133">Transmembrane helix</keyword>
<evidence type="ECO:0000256" key="6">
    <source>
        <dbReference type="ARBA" id="ARBA00022692"/>
    </source>
</evidence>
<evidence type="ECO:0000256" key="23">
    <source>
        <dbReference type="RuleBase" id="RU369120"/>
    </source>
</evidence>
<comment type="catalytic activity">
    <reaction evidence="22">
        <text>7-dehydrodesmosterol + NADPH + H(+) = desmosterol + NADP(+)</text>
        <dbReference type="Rhea" id="RHEA:46740"/>
        <dbReference type="ChEBI" id="CHEBI:15378"/>
        <dbReference type="ChEBI" id="CHEBI:17737"/>
        <dbReference type="ChEBI" id="CHEBI:27910"/>
        <dbReference type="ChEBI" id="CHEBI:57783"/>
        <dbReference type="ChEBI" id="CHEBI:58349"/>
    </reaction>
    <physiologicalReaction direction="left-to-right" evidence="22">
        <dbReference type="Rhea" id="RHEA:46741"/>
    </physiologicalReaction>
</comment>
<evidence type="ECO:0000256" key="8">
    <source>
        <dbReference type="ARBA" id="ARBA00022824"/>
    </source>
</evidence>
<evidence type="ECO:0000256" key="9">
    <source>
        <dbReference type="ARBA" id="ARBA00022857"/>
    </source>
</evidence>
<evidence type="ECO:0000256" key="3">
    <source>
        <dbReference type="ARBA" id="ARBA00005402"/>
    </source>
</evidence>
<dbReference type="PROSITE" id="PS01018">
    <property type="entry name" value="STEROL_REDUCT_2"/>
    <property type="match status" value="1"/>
</dbReference>
<comment type="catalytic activity">
    <reaction evidence="21">
        <text>cholesterol + NADP(+) = 7-dehydrocholesterol + NADPH + H(+)</text>
        <dbReference type="Rhea" id="RHEA:23984"/>
        <dbReference type="ChEBI" id="CHEBI:15378"/>
        <dbReference type="ChEBI" id="CHEBI:16113"/>
        <dbReference type="ChEBI" id="CHEBI:17759"/>
        <dbReference type="ChEBI" id="CHEBI:57783"/>
        <dbReference type="ChEBI" id="CHEBI:58349"/>
        <dbReference type="EC" id="1.3.1.21"/>
    </reaction>
    <physiologicalReaction direction="right-to-left" evidence="21">
        <dbReference type="Rhea" id="RHEA:23986"/>
    </physiologicalReaction>
</comment>
<dbReference type="GO" id="GO:0006695">
    <property type="term" value="P:cholesterol biosynthetic process"/>
    <property type="evidence" value="ECO:0007669"/>
    <property type="project" value="UniProtKB-KW"/>
</dbReference>
<evidence type="ECO:0000256" key="20">
    <source>
        <dbReference type="ARBA" id="ARBA00042688"/>
    </source>
</evidence>
<organism evidence="24 25">
    <name type="scientific">Aspergillus ruber (strain CBS 135680)</name>
    <dbReference type="NCBI Taxonomy" id="1388766"/>
    <lineage>
        <taxon>Eukaryota</taxon>
        <taxon>Fungi</taxon>
        <taxon>Dikarya</taxon>
        <taxon>Ascomycota</taxon>
        <taxon>Pezizomycotina</taxon>
        <taxon>Eurotiomycetes</taxon>
        <taxon>Eurotiomycetidae</taxon>
        <taxon>Eurotiales</taxon>
        <taxon>Aspergillaceae</taxon>
        <taxon>Aspergillus</taxon>
        <taxon>Aspergillus subgen. Aspergillus</taxon>
    </lineage>
</organism>
<keyword evidence="6 23" id="KW-0812">Transmembrane</keyword>
<feature type="transmembrane region" description="Helical" evidence="23">
    <location>
        <begin position="310"/>
        <end position="329"/>
    </location>
</feature>
<keyword evidence="10 23" id="KW-0752">Steroid biosynthesis</keyword>
<evidence type="ECO:0000256" key="5">
    <source>
        <dbReference type="ARBA" id="ARBA00022548"/>
    </source>
</evidence>
<keyword evidence="5" id="KW-0153">Cholesterol metabolism</keyword>
<dbReference type="FunFam" id="1.20.120.1630:FF:000004">
    <property type="entry name" value="7-dehydrocholesterol reductase"/>
    <property type="match status" value="1"/>
</dbReference>
<dbReference type="PANTHER" id="PTHR21257:SF38">
    <property type="entry name" value="7-DEHYDROCHOLESTEROL REDUCTASE"/>
    <property type="match status" value="1"/>
</dbReference>
<keyword evidence="4 23" id="KW-0444">Lipid biosynthesis</keyword>
<keyword evidence="25" id="KW-1185">Reference proteome</keyword>
<dbReference type="GO" id="GO:0016132">
    <property type="term" value="P:brassinosteroid biosynthetic process"/>
    <property type="evidence" value="ECO:0007669"/>
    <property type="project" value="TreeGrafter"/>
</dbReference>
<reference evidence="25" key="1">
    <citation type="journal article" date="2014" name="Nat. Commun.">
        <title>Genomic adaptations of the halophilic Dead Sea filamentous fungus Eurotium rubrum.</title>
        <authorList>
            <person name="Kis-Papo T."/>
            <person name="Weig A.R."/>
            <person name="Riley R."/>
            <person name="Persoh D."/>
            <person name="Salamov A."/>
            <person name="Sun H."/>
            <person name="Lipzen A."/>
            <person name="Wasser S.P."/>
            <person name="Rambold G."/>
            <person name="Grigoriev I.V."/>
            <person name="Nevo E."/>
        </authorList>
    </citation>
    <scope>NUCLEOTIDE SEQUENCE [LARGE SCALE GENOMIC DNA]</scope>
    <source>
        <strain evidence="25">CBS 135680</strain>
    </source>
</reference>
<evidence type="ECO:0000256" key="10">
    <source>
        <dbReference type="ARBA" id="ARBA00022955"/>
    </source>
</evidence>
<evidence type="ECO:0000313" key="25">
    <source>
        <dbReference type="Proteomes" id="UP000019804"/>
    </source>
</evidence>
<dbReference type="InterPro" id="IPR018083">
    <property type="entry name" value="Sterol_reductase_CS"/>
</dbReference>
<dbReference type="PROSITE" id="PS01017">
    <property type="entry name" value="STEROL_REDUCT_1"/>
    <property type="match status" value="1"/>
</dbReference>
<keyword evidence="15 23" id="KW-0472">Membrane</keyword>
<keyword evidence="16 23" id="KW-1207">Sterol metabolism</keyword>
<dbReference type="Gene3D" id="1.20.120.1630">
    <property type="match status" value="1"/>
</dbReference>
<dbReference type="GO" id="GO:0047598">
    <property type="term" value="F:7-dehydrocholesterol reductase activity"/>
    <property type="evidence" value="ECO:0007669"/>
    <property type="project" value="UniProtKB-EC"/>
</dbReference>
<dbReference type="GeneID" id="63701876"/>
<evidence type="ECO:0000256" key="15">
    <source>
        <dbReference type="ARBA" id="ARBA00023136"/>
    </source>
</evidence>
<evidence type="ECO:0000256" key="18">
    <source>
        <dbReference type="ARBA" id="ARBA00038851"/>
    </source>
</evidence>
<dbReference type="GO" id="GO:0005789">
    <property type="term" value="C:endoplasmic reticulum membrane"/>
    <property type="evidence" value="ECO:0007669"/>
    <property type="project" value="UniProtKB-SubCell"/>
</dbReference>
<evidence type="ECO:0000256" key="16">
    <source>
        <dbReference type="ARBA" id="ARBA00023166"/>
    </source>
</evidence>
<keyword evidence="14 23" id="KW-0443">Lipid metabolism</keyword>
<comment type="pathway">
    <text evidence="2">Steroid biosynthesis; cholesterol biosynthesis.</text>
</comment>
<dbReference type="STRING" id="1388766.A0A017S0Q4"/>
<gene>
    <name evidence="24" type="ORF">EURHEDRAFT_519119</name>
</gene>
<keyword evidence="17 23" id="KW-0753">Steroid metabolism</keyword>
<protein>
    <recommendedName>
        <fullName evidence="19">7-dehydrocholesterol reductase</fullName>
        <ecNumber evidence="18">1.3.1.21</ecNumber>
    </recommendedName>
    <alternativeName>
        <fullName evidence="20">Sterol Delta(7)-reductase</fullName>
    </alternativeName>
</protein>
<feature type="transmembrane region" description="Helical" evidence="23">
    <location>
        <begin position="85"/>
        <end position="103"/>
    </location>
</feature>
<dbReference type="EC" id="1.3.1.21" evidence="18"/>
<keyword evidence="8" id="KW-0256">Endoplasmic reticulum</keyword>
<feature type="transmembrane region" description="Helical" evidence="23">
    <location>
        <begin position="277"/>
        <end position="295"/>
    </location>
</feature>
<proteinExistence type="inferred from homology"/>
<dbReference type="EMBL" id="KK088458">
    <property type="protein sequence ID" value="EYE90517.1"/>
    <property type="molecule type" value="Genomic_DNA"/>
</dbReference>
<evidence type="ECO:0000256" key="12">
    <source>
        <dbReference type="ARBA" id="ARBA00023002"/>
    </source>
</evidence>
<dbReference type="Pfam" id="PF01222">
    <property type="entry name" value="ERG4_ERG24"/>
    <property type="match status" value="1"/>
</dbReference>
<dbReference type="InterPro" id="IPR001171">
    <property type="entry name" value="ERG24_DHCR-like"/>
</dbReference>